<dbReference type="STRING" id="10181.G5BPN6"/>
<sequence>MSEESYFESKTEESNSAEMSCQITAASNGEGHGMNPGLQAMMLMGFGDIFSMNKAGVVLHSGMQINMQAKQNSSKTTSKRRGRKVNMALGFSDFDLSEGDDDDDDGEEENDLDNNGE</sequence>
<evidence type="ECO:0000313" key="3">
    <source>
        <dbReference type="Proteomes" id="UP000006813"/>
    </source>
</evidence>
<dbReference type="AlphaFoldDB" id="G5BPN6"/>
<proteinExistence type="predicted"/>
<dbReference type="EMBL" id="JH171302">
    <property type="protein sequence ID" value="EHB11247.1"/>
    <property type="molecule type" value="Genomic_DNA"/>
</dbReference>
<reference evidence="2 3" key="1">
    <citation type="journal article" date="2011" name="Nature">
        <title>Genome sequencing reveals insights into physiology and longevity of the naked mole rat.</title>
        <authorList>
            <person name="Kim E.B."/>
            <person name="Fang X."/>
            <person name="Fushan A.A."/>
            <person name="Huang Z."/>
            <person name="Lobanov A.V."/>
            <person name="Han L."/>
            <person name="Marino S.M."/>
            <person name="Sun X."/>
            <person name="Turanov A.A."/>
            <person name="Yang P."/>
            <person name="Yim S.H."/>
            <person name="Zhao X."/>
            <person name="Kasaikina M.V."/>
            <person name="Stoletzki N."/>
            <person name="Peng C."/>
            <person name="Polak P."/>
            <person name="Xiong Z."/>
            <person name="Kiezun A."/>
            <person name="Zhu Y."/>
            <person name="Chen Y."/>
            <person name="Kryukov G.V."/>
            <person name="Zhang Q."/>
            <person name="Peshkin L."/>
            <person name="Yang L."/>
            <person name="Bronson R.T."/>
            <person name="Buffenstein R."/>
            <person name="Wang B."/>
            <person name="Han C."/>
            <person name="Li Q."/>
            <person name="Chen L."/>
            <person name="Zhao W."/>
            <person name="Sunyaev S.R."/>
            <person name="Park T.J."/>
            <person name="Zhang G."/>
            <person name="Wang J."/>
            <person name="Gladyshev V.N."/>
        </authorList>
    </citation>
    <scope>NUCLEOTIDE SEQUENCE [LARGE SCALE GENOMIC DNA]</scope>
</reference>
<dbReference type="Proteomes" id="UP000006813">
    <property type="component" value="Unassembled WGS sequence"/>
</dbReference>
<feature type="region of interest" description="Disordered" evidence="1">
    <location>
        <begin position="68"/>
        <end position="117"/>
    </location>
</feature>
<feature type="compositionally biased region" description="Acidic residues" evidence="1">
    <location>
        <begin position="95"/>
        <end position="117"/>
    </location>
</feature>
<gene>
    <name evidence="2" type="ORF">GW7_17316</name>
</gene>
<name>G5BPN6_HETGA</name>
<protein>
    <submittedName>
        <fullName evidence="2">Uncharacterized protein</fullName>
    </submittedName>
</protein>
<evidence type="ECO:0000256" key="1">
    <source>
        <dbReference type="SAM" id="MobiDB-lite"/>
    </source>
</evidence>
<accession>G5BPN6</accession>
<feature type="compositionally biased region" description="Polar residues" evidence="1">
    <location>
        <begin position="14"/>
        <end position="27"/>
    </location>
</feature>
<feature type="region of interest" description="Disordered" evidence="1">
    <location>
        <begin position="1"/>
        <end position="36"/>
    </location>
</feature>
<organism evidence="2 3">
    <name type="scientific">Heterocephalus glaber</name>
    <name type="common">Naked mole rat</name>
    <dbReference type="NCBI Taxonomy" id="10181"/>
    <lineage>
        <taxon>Eukaryota</taxon>
        <taxon>Metazoa</taxon>
        <taxon>Chordata</taxon>
        <taxon>Craniata</taxon>
        <taxon>Vertebrata</taxon>
        <taxon>Euteleostomi</taxon>
        <taxon>Mammalia</taxon>
        <taxon>Eutheria</taxon>
        <taxon>Euarchontoglires</taxon>
        <taxon>Glires</taxon>
        <taxon>Rodentia</taxon>
        <taxon>Hystricomorpha</taxon>
        <taxon>Bathyergidae</taxon>
        <taxon>Heterocephalus</taxon>
    </lineage>
</organism>
<evidence type="ECO:0000313" key="2">
    <source>
        <dbReference type="EMBL" id="EHB11247.1"/>
    </source>
</evidence>
<dbReference type="InParanoid" id="G5BPN6"/>